<dbReference type="GO" id="GO:0009378">
    <property type="term" value="F:four-way junction helicase activity"/>
    <property type="evidence" value="ECO:0007669"/>
    <property type="project" value="InterPro"/>
</dbReference>
<dbReference type="SMART" id="SM00278">
    <property type="entry name" value="HhH1"/>
    <property type="match status" value="2"/>
</dbReference>
<dbReference type="InterPro" id="IPR036267">
    <property type="entry name" value="RuvA_C_sf"/>
</dbReference>
<comment type="domain">
    <text evidence="6">Has three domains with a flexible linker between the domains II and III and assumes an 'L' shape. Domain III is highly mobile and contacts RuvB.</text>
</comment>
<dbReference type="SUPFAM" id="SSF50249">
    <property type="entry name" value="Nucleic acid-binding proteins"/>
    <property type="match status" value="1"/>
</dbReference>
<gene>
    <name evidence="6 8" type="primary">ruvA</name>
    <name evidence="8" type="ORF">Poly30_25280</name>
</gene>
<dbReference type="Gene3D" id="1.10.150.20">
    <property type="entry name" value="5' to 3' exonuclease, C-terminal subdomain"/>
    <property type="match status" value="1"/>
</dbReference>
<feature type="domain" description="Helix-hairpin-helix DNA-binding motif class 1" evidence="7">
    <location>
        <begin position="71"/>
        <end position="90"/>
    </location>
</feature>
<evidence type="ECO:0000256" key="1">
    <source>
        <dbReference type="ARBA" id="ARBA00022490"/>
    </source>
</evidence>
<dbReference type="GO" id="GO:0005737">
    <property type="term" value="C:cytoplasm"/>
    <property type="evidence" value="ECO:0007669"/>
    <property type="project" value="UniProtKB-SubCell"/>
</dbReference>
<dbReference type="InterPro" id="IPR011114">
    <property type="entry name" value="RuvA_C"/>
</dbReference>
<dbReference type="InterPro" id="IPR013849">
    <property type="entry name" value="DNA_helicase_Holl-junc_RuvA_I"/>
</dbReference>
<accession>A0A518ESD9</accession>
<proteinExistence type="inferred from homology"/>
<feature type="region of interest" description="Domain III" evidence="6">
    <location>
        <begin position="153"/>
        <end position="200"/>
    </location>
</feature>
<dbReference type="Pfam" id="PF14520">
    <property type="entry name" value="HHH_5"/>
    <property type="match status" value="1"/>
</dbReference>
<dbReference type="EMBL" id="CP036434">
    <property type="protein sequence ID" value="QDV07009.1"/>
    <property type="molecule type" value="Genomic_DNA"/>
</dbReference>
<keyword evidence="4 6" id="KW-0233">DNA recombination</keyword>
<dbReference type="RefSeq" id="WP_145197703.1">
    <property type="nucleotide sequence ID" value="NZ_CP036434.1"/>
</dbReference>
<dbReference type="SUPFAM" id="SSF46929">
    <property type="entry name" value="DNA helicase RuvA subunit, C-terminal domain"/>
    <property type="match status" value="1"/>
</dbReference>
<comment type="caution">
    <text evidence="6">Lacks conserved residue(s) required for the propagation of feature annotation.</text>
</comment>
<evidence type="ECO:0000256" key="2">
    <source>
        <dbReference type="ARBA" id="ARBA00022763"/>
    </source>
</evidence>
<dbReference type="InterPro" id="IPR012340">
    <property type="entry name" value="NA-bd_OB-fold"/>
</dbReference>
<evidence type="ECO:0000313" key="8">
    <source>
        <dbReference type="EMBL" id="QDV07009.1"/>
    </source>
</evidence>
<dbReference type="NCBIfam" id="TIGR00084">
    <property type="entry name" value="ruvA"/>
    <property type="match status" value="1"/>
</dbReference>
<dbReference type="GO" id="GO:0000400">
    <property type="term" value="F:four-way junction DNA binding"/>
    <property type="evidence" value="ECO:0007669"/>
    <property type="project" value="UniProtKB-UniRule"/>
</dbReference>
<evidence type="ECO:0000256" key="5">
    <source>
        <dbReference type="ARBA" id="ARBA00023204"/>
    </source>
</evidence>
<name>A0A518ESD9_9BACT</name>
<comment type="subcellular location">
    <subcellularLocation>
        <location evidence="6">Cytoplasm</location>
    </subcellularLocation>
</comment>
<feature type="domain" description="Helix-hairpin-helix DNA-binding motif class 1" evidence="7">
    <location>
        <begin position="106"/>
        <end position="125"/>
    </location>
</feature>
<dbReference type="Pfam" id="PF01330">
    <property type="entry name" value="RuvA_N"/>
    <property type="match status" value="1"/>
</dbReference>
<comment type="similarity">
    <text evidence="6">Belongs to the RuvA family.</text>
</comment>
<evidence type="ECO:0000313" key="9">
    <source>
        <dbReference type="Proteomes" id="UP000320390"/>
    </source>
</evidence>
<dbReference type="GO" id="GO:0006281">
    <property type="term" value="P:DNA repair"/>
    <property type="evidence" value="ECO:0007669"/>
    <property type="project" value="UniProtKB-UniRule"/>
</dbReference>
<dbReference type="SUPFAM" id="SSF47781">
    <property type="entry name" value="RuvA domain 2-like"/>
    <property type="match status" value="1"/>
</dbReference>
<keyword evidence="8" id="KW-0067">ATP-binding</keyword>
<dbReference type="Gene3D" id="1.10.8.10">
    <property type="entry name" value="DNA helicase RuvA subunit, C-terminal domain"/>
    <property type="match status" value="1"/>
</dbReference>
<evidence type="ECO:0000259" key="7">
    <source>
        <dbReference type="SMART" id="SM00278"/>
    </source>
</evidence>
<reference evidence="8 9" key="1">
    <citation type="submission" date="2019-02" db="EMBL/GenBank/DDBJ databases">
        <title>Deep-cultivation of Planctomycetes and their phenomic and genomic characterization uncovers novel biology.</title>
        <authorList>
            <person name="Wiegand S."/>
            <person name="Jogler M."/>
            <person name="Boedeker C."/>
            <person name="Pinto D."/>
            <person name="Vollmers J."/>
            <person name="Rivas-Marin E."/>
            <person name="Kohn T."/>
            <person name="Peeters S.H."/>
            <person name="Heuer A."/>
            <person name="Rast P."/>
            <person name="Oberbeckmann S."/>
            <person name="Bunk B."/>
            <person name="Jeske O."/>
            <person name="Meyerdierks A."/>
            <person name="Storesund J.E."/>
            <person name="Kallscheuer N."/>
            <person name="Luecker S."/>
            <person name="Lage O.M."/>
            <person name="Pohl T."/>
            <person name="Merkel B.J."/>
            <person name="Hornburger P."/>
            <person name="Mueller R.-W."/>
            <person name="Bruemmer F."/>
            <person name="Labrenz M."/>
            <person name="Spormann A.M."/>
            <person name="Op den Camp H."/>
            <person name="Overmann J."/>
            <person name="Amann R."/>
            <person name="Jetten M.S.M."/>
            <person name="Mascher T."/>
            <person name="Medema M.H."/>
            <person name="Devos D.P."/>
            <person name="Kaster A.-K."/>
            <person name="Ovreas L."/>
            <person name="Rohde M."/>
            <person name="Galperin M.Y."/>
            <person name="Jogler C."/>
        </authorList>
    </citation>
    <scope>NUCLEOTIDE SEQUENCE [LARGE SCALE GENOMIC DNA]</scope>
    <source>
        <strain evidence="8 9">Poly30</strain>
    </source>
</reference>
<dbReference type="GO" id="GO:0006310">
    <property type="term" value="P:DNA recombination"/>
    <property type="evidence" value="ECO:0007669"/>
    <property type="project" value="UniProtKB-UniRule"/>
</dbReference>
<evidence type="ECO:0000256" key="4">
    <source>
        <dbReference type="ARBA" id="ARBA00023172"/>
    </source>
</evidence>
<keyword evidence="3 6" id="KW-0238">DNA-binding</keyword>
<keyword evidence="1 6" id="KW-0963">Cytoplasm</keyword>
<dbReference type="Proteomes" id="UP000320390">
    <property type="component" value="Chromosome"/>
</dbReference>
<keyword evidence="9" id="KW-1185">Reference proteome</keyword>
<keyword evidence="2 6" id="KW-0227">DNA damage</keyword>
<keyword evidence="8" id="KW-0378">Hydrolase</keyword>
<organism evidence="8 9">
    <name type="scientific">Saltatorellus ferox</name>
    <dbReference type="NCBI Taxonomy" id="2528018"/>
    <lineage>
        <taxon>Bacteria</taxon>
        <taxon>Pseudomonadati</taxon>
        <taxon>Planctomycetota</taxon>
        <taxon>Planctomycetia</taxon>
        <taxon>Planctomycetia incertae sedis</taxon>
        <taxon>Saltatorellus</taxon>
    </lineage>
</organism>
<dbReference type="InterPro" id="IPR003583">
    <property type="entry name" value="Hlx-hairpin-Hlx_DNA-bd_motif"/>
</dbReference>
<dbReference type="Gene3D" id="2.40.50.140">
    <property type="entry name" value="Nucleic acid-binding proteins"/>
    <property type="match status" value="1"/>
</dbReference>
<dbReference type="OrthoDB" id="5293449at2"/>
<dbReference type="GO" id="GO:0016787">
    <property type="term" value="F:hydrolase activity"/>
    <property type="evidence" value="ECO:0007669"/>
    <property type="project" value="UniProtKB-KW"/>
</dbReference>
<evidence type="ECO:0000256" key="3">
    <source>
        <dbReference type="ARBA" id="ARBA00023125"/>
    </source>
</evidence>
<dbReference type="GO" id="GO:0048476">
    <property type="term" value="C:Holliday junction resolvase complex"/>
    <property type="evidence" value="ECO:0007669"/>
    <property type="project" value="UniProtKB-UniRule"/>
</dbReference>
<keyword evidence="8" id="KW-0547">Nucleotide-binding</keyword>
<keyword evidence="8" id="KW-0347">Helicase</keyword>
<dbReference type="CDD" id="cd14332">
    <property type="entry name" value="UBA_RuvA_C"/>
    <property type="match status" value="1"/>
</dbReference>
<protein>
    <recommendedName>
        <fullName evidence="6">Holliday junction branch migration complex subunit RuvA</fullName>
    </recommendedName>
</protein>
<dbReference type="Pfam" id="PF07499">
    <property type="entry name" value="RuvA_C"/>
    <property type="match status" value="1"/>
</dbReference>
<sequence>MYEFISGEVADRTGTAVILDVGGVGYELIAPLGAAFPAKGSRAKVFTHFSVREDHQTLYGFPRREDRDLFRILLRVRGVGPSMALGILSGLSADDLTRAVVQEDLKALTRIKGVGKKTGEQILLDLRDKTALLAAVSGDMATVVTTTPDAPTTSSNVADAVTALISIGYSEKEAAKSVEKAAKDVGEEDLEALVRAAMRA</sequence>
<comment type="subunit">
    <text evidence="6">Homotetramer. Forms an RuvA(8)-RuvB(12)-Holliday junction (HJ) complex. HJ DNA is sandwiched between 2 RuvA tetramers; dsDNA enters through RuvA and exits via RuvB. An RuvB hexamer assembles on each DNA strand where it exits the tetramer. Each RuvB hexamer is contacted by two RuvA subunits (via domain III) on 2 adjacent RuvB subunits; this complex drives branch migration. In the full resolvosome a probable DNA-RuvA(4)-RuvB(12)-RuvC(2) complex forms which resolves the HJ.</text>
</comment>
<dbReference type="GO" id="GO:0009379">
    <property type="term" value="C:Holliday junction helicase complex"/>
    <property type="evidence" value="ECO:0007669"/>
    <property type="project" value="InterPro"/>
</dbReference>
<dbReference type="AlphaFoldDB" id="A0A518ESD9"/>
<dbReference type="HAMAP" id="MF_00031">
    <property type="entry name" value="DNA_HJ_migration_RuvA"/>
    <property type="match status" value="1"/>
</dbReference>
<comment type="function">
    <text evidence="6">The RuvA-RuvB-RuvC complex processes Holliday junction (HJ) DNA during genetic recombination and DNA repair, while the RuvA-RuvB complex plays an important role in the rescue of blocked DNA replication forks via replication fork reversal (RFR). RuvA specifically binds to HJ cruciform DNA, conferring on it an open structure. The RuvB hexamer acts as an ATP-dependent pump, pulling dsDNA into and through the RuvAB complex. HJ branch migration allows RuvC to scan DNA until it finds its consensus sequence, where it cleaves and resolves the cruciform DNA.</text>
</comment>
<dbReference type="InterPro" id="IPR000085">
    <property type="entry name" value="RuvA"/>
</dbReference>
<dbReference type="InterPro" id="IPR010994">
    <property type="entry name" value="RuvA_2-like"/>
</dbReference>
<dbReference type="GO" id="GO:0005524">
    <property type="term" value="F:ATP binding"/>
    <property type="evidence" value="ECO:0007669"/>
    <property type="project" value="InterPro"/>
</dbReference>
<keyword evidence="5 6" id="KW-0234">DNA repair</keyword>
<evidence type="ECO:0000256" key="6">
    <source>
        <dbReference type="HAMAP-Rule" id="MF_00031"/>
    </source>
</evidence>